<sequence>MKRFIDPFYAYALLLSATVCLLLKGHGKEFLIISIVLHVMALIEFFMLFGNMKKRKREDLDI</sequence>
<evidence type="ECO:0000313" key="2">
    <source>
        <dbReference type="EMBL" id="EXM38658.1"/>
    </source>
</evidence>
<dbReference type="RefSeq" id="WP_024856346.1">
    <property type="nucleotide sequence ID" value="NZ_JEOB01000004.1"/>
</dbReference>
<dbReference type="AlphaFoldDB" id="A0A011VVP4"/>
<keyword evidence="1" id="KW-0472">Membrane</keyword>
<protein>
    <submittedName>
        <fullName evidence="2">Uncharacterized protein</fullName>
    </submittedName>
</protein>
<accession>A0A011VVP4</accession>
<dbReference type="EMBL" id="JEOB01000004">
    <property type="protein sequence ID" value="EXM38658.1"/>
    <property type="molecule type" value="Genomic_DNA"/>
</dbReference>
<feature type="transmembrane region" description="Helical" evidence="1">
    <location>
        <begin position="7"/>
        <end position="24"/>
    </location>
</feature>
<proteinExistence type="predicted"/>
<evidence type="ECO:0000313" key="3">
    <source>
        <dbReference type="Proteomes" id="UP000021369"/>
    </source>
</evidence>
<keyword evidence="1" id="KW-0812">Transmembrane</keyword>
<name>A0A011VVP4_RUMAL</name>
<feature type="transmembrane region" description="Helical" evidence="1">
    <location>
        <begin position="30"/>
        <end position="49"/>
    </location>
</feature>
<keyword evidence="1" id="KW-1133">Transmembrane helix</keyword>
<keyword evidence="3" id="KW-1185">Reference proteome</keyword>
<dbReference type="Proteomes" id="UP000021369">
    <property type="component" value="Unassembled WGS sequence"/>
</dbReference>
<comment type="caution">
    <text evidence="2">The sequence shown here is derived from an EMBL/GenBank/DDBJ whole genome shotgun (WGS) entry which is preliminary data.</text>
</comment>
<organism evidence="2 3">
    <name type="scientific">Ruminococcus albus SY3</name>
    <dbReference type="NCBI Taxonomy" id="1341156"/>
    <lineage>
        <taxon>Bacteria</taxon>
        <taxon>Bacillati</taxon>
        <taxon>Bacillota</taxon>
        <taxon>Clostridia</taxon>
        <taxon>Eubacteriales</taxon>
        <taxon>Oscillospiraceae</taxon>
        <taxon>Ruminococcus</taxon>
    </lineage>
</organism>
<gene>
    <name evidence="2" type="ORF">RASY3_17800</name>
</gene>
<reference evidence="2 3" key="1">
    <citation type="submission" date="2013-06" db="EMBL/GenBank/DDBJ databases">
        <title>Rumen cellulosomics: divergent fiber-degrading strategies revealed by comparative genome-wide analysis of six Ruminococcal strains.</title>
        <authorList>
            <person name="Dassa B."/>
            <person name="Borovok I."/>
            <person name="Lamed R."/>
            <person name="Flint H."/>
            <person name="Yeoman C.J."/>
            <person name="White B."/>
            <person name="Bayer E.A."/>
        </authorList>
    </citation>
    <scope>NUCLEOTIDE SEQUENCE [LARGE SCALE GENOMIC DNA]</scope>
    <source>
        <strain evidence="2 3">SY3</strain>
    </source>
</reference>
<evidence type="ECO:0000256" key="1">
    <source>
        <dbReference type="SAM" id="Phobius"/>
    </source>
</evidence>